<feature type="transmembrane region" description="Helical" evidence="2">
    <location>
        <begin position="332"/>
        <end position="351"/>
    </location>
</feature>
<evidence type="ECO:0000256" key="2">
    <source>
        <dbReference type="SAM" id="Phobius"/>
    </source>
</evidence>
<dbReference type="Proteomes" id="UP000738325">
    <property type="component" value="Unassembled WGS sequence"/>
</dbReference>
<keyword evidence="2" id="KW-1133">Transmembrane helix</keyword>
<keyword evidence="4" id="KW-1185">Reference proteome</keyword>
<evidence type="ECO:0000313" key="3">
    <source>
        <dbReference type="EMBL" id="KAG0327031.1"/>
    </source>
</evidence>
<accession>A0A9P6RR60</accession>
<protein>
    <submittedName>
        <fullName evidence="3">Uncharacterized protein</fullName>
    </submittedName>
</protein>
<organism evidence="3 4">
    <name type="scientific">Dissophora globulifera</name>
    <dbReference type="NCBI Taxonomy" id="979702"/>
    <lineage>
        <taxon>Eukaryota</taxon>
        <taxon>Fungi</taxon>
        <taxon>Fungi incertae sedis</taxon>
        <taxon>Mucoromycota</taxon>
        <taxon>Mortierellomycotina</taxon>
        <taxon>Mortierellomycetes</taxon>
        <taxon>Mortierellales</taxon>
        <taxon>Mortierellaceae</taxon>
        <taxon>Dissophora</taxon>
    </lineage>
</organism>
<name>A0A9P6RR60_9FUNG</name>
<keyword evidence="2" id="KW-0812">Transmembrane</keyword>
<evidence type="ECO:0000313" key="4">
    <source>
        <dbReference type="Proteomes" id="UP000738325"/>
    </source>
</evidence>
<proteinExistence type="predicted"/>
<dbReference type="OrthoDB" id="2405755at2759"/>
<gene>
    <name evidence="3" type="ORF">BGZ99_008481</name>
</gene>
<evidence type="ECO:0000256" key="1">
    <source>
        <dbReference type="SAM" id="MobiDB-lite"/>
    </source>
</evidence>
<comment type="caution">
    <text evidence="3">The sequence shown here is derived from an EMBL/GenBank/DDBJ whole genome shotgun (WGS) entry which is preliminary data.</text>
</comment>
<reference evidence="3" key="1">
    <citation type="journal article" date="2020" name="Fungal Divers.">
        <title>Resolving the Mortierellaceae phylogeny through synthesis of multi-gene phylogenetics and phylogenomics.</title>
        <authorList>
            <person name="Vandepol N."/>
            <person name="Liber J."/>
            <person name="Desiro A."/>
            <person name="Na H."/>
            <person name="Kennedy M."/>
            <person name="Barry K."/>
            <person name="Grigoriev I.V."/>
            <person name="Miller A.N."/>
            <person name="O'Donnell K."/>
            <person name="Stajich J.E."/>
            <person name="Bonito G."/>
        </authorList>
    </citation>
    <scope>NUCLEOTIDE SEQUENCE</scope>
    <source>
        <strain evidence="3">REB-010B</strain>
    </source>
</reference>
<sequence>MANPRASPTKRYQPQVSDYEVACDRLNVRVYDRSFFLPNDGCATFDIYPSSNFDVNTTTSYIIQISKGRAKVVLPSRTEVDETSPGMLIDTIILTRVEYEDQYNCTTLDFANNLFNATRVAFIASPSTVLTKCQLPSGELVSLSATGIHFSVPNRQMFYSIATSIFGDQDELILAMQESVNNGTLTDLLVDELDRMAVMEAKVVGTQVTTLICIGSKQPGSVVPQINCAYTIANTLITKPRPLNPDIAQIVSNKNLSTDSPMASIMMTLTHLPLVSESTSSYALSKILNASAIAVTYLANLGQNVIMDWDSSTIFVAYDTFDIVEGYDVPGWVFFLMCATVIVCLLFCAVTEWRVEGRYKRSLYWLVSKSLSRTEGNGDLPLLYPFDPETLEFCGRRIVSTKDPRDSENEPAVYEQSGPGSQDPLLAVAL</sequence>
<dbReference type="EMBL" id="JAAAIP010000066">
    <property type="protein sequence ID" value="KAG0327031.1"/>
    <property type="molecule type" value="Genomic_DNA"/>
</dbReference>
<keyword evidence="2" id="KW-0472">Membrane</keyword>
<feature type="region of interest" description="Disordered" evidence="1">
    <location>
        <begin position="401"/>
        <end position="423"/>
    </location>
</feature>
<dbReference type="AlphaFoldDB" id="A0A9P6RR60"/>